<dbReference type="EMBL" id="MU795444">
    <property type="protein sequence ID" value="KAJ3806304.1"/>
    <property type="molecule type" value="Genomic_DNA"/>
</dbReference>
<feature type="non-terminal residue" evidence="1">
    <location>
        <position position="1"/>
    </location>
</feature>
<keyword evidence="2" id="KW-1185">Reference proteome</keyword>
<gene>
    <name evidence="1" type="ORF">F5876DRAFT_50293</name>
</gene>
<evidence type="ECO:0000313" key="2">
    <source>
        <dbReference type="Proteomes" id="UP001163835"/>
    </source>
</evidence>
<sequence length="226" mass="24832">HRMLAWEMLHSVVVGPVGIDNAYFEAFIEGFQLPCSTGVDLVDIVRSFSGGAEEFVRTAEASSILDFNSLHIRFLCSISNHSLHELANAFSIGGHNFAGKIFEEVFKEFLTGIGAPCPQLLEDAKSRLSVEVNASLSGLQFPTFRMCLMCWAVTGATRTLRDGNPIRAGCCSFKTCTRTMRIPVSHLIYLLTQSYDSATEIKDAQAAVHNWLLIQMLESAGAYTTV</sequence>
<accession>A0ACC1TNG0</accession>
<evidence type="ECO:0000313" key="1">
    <source>
        <dbReference type="EMBL" id="KAJ3806304.1"/>
    </source>
</evidence>
<comment type="caution">
    <text evidence="1">The sequence shown here is derived from an EMBL/GenBank/DDBJ whole genome shotgun (WGS) entry which is preliminary data.</text>
</comment>
<dbReference type="Proteomes" id="UP001163835">
    <property type="component" value="Unassembled WGS sequence"/>
</dbReference>
<reference evidence="1" key="1">
    <citation type="submission" date="2022-09" db="EMBL/GenBank/DDBJ databases">
        <title>A Global Phylogenomic Analysis of the Shiitake Genus Lentinula.</title>
        <authorList>
            <consortium name="DOE Joint Genome Institute"/>
            <person name="Sierra-Patev S."/>
            <person name="Min B."/>
            <person name="Naranjo-Ortiz M."/>
            <person name="Looney B."/>
            <person name="Konkel Z."/>
            <person name="Slot J.C."/>
            <person name="Sakamoto Y."/>
            <person name="Steenwyk J.L."/>
            <person name="Rokas A."/>
            <person name="Carro J."/>
            <person name="Camarero S."/>
            <person name="Ferreira P."/>
            <person name="Molpeceres G."/>
            <person name="Ruiz-Duenas F.J."/>
            <person name="Serrano A."/>
            <person name="Henrissat B."/>
            <person name="Drula E."/>
            <person name="Hughes K.W."/>
            <person name="Mata J.L."/>
            <person name="Ishikawa N.K."/>
            <person name="Vargas-Isla R."/>
            <person name="Ushijima S."/>
            <person name="Smith C.A."/>
            <person name="Ahrendt S."/>
            <person name="Andreopoulos W."/>
            <person name="He G."/>
            <person name="Labutti K."/>
            <person name="Lipzen A."/>
            <person name="Ng V."/>
            <person name="Riley R."/>
            <person name="Sandor L."/>
            <person name="Barry K."/>
            <person name="Martinez A.T."/>
            <person name="Xiao Y."/>
            <person name="Gibbons J.G."/>
            <person name="Terashima K."/>
            <person name="Grigoriev I.V."/>
            <person name="Hibbett D.S."/>
        </authorList>
    </citation>
    <scope>NUCLEOTIDE SEQUENCE</scope>
    <source>
        <strain evidence="1">TMI1499</strain>
    </source>
</reference>
<proteinExistence type="predicted"/>
<organism evidence="1 2">
    <name type="scientific">Lentinula aff. lateritia</name>
    <dbReference type="NCBI Taxonomy" id="2804960"/>
    <lineage>
        <taxon>Eukaryota</taxon>
        <taxon>Fungi</taxon>
        <taxon>Dikarya</taxon>
        <taxon>Basidiomycota</taxon>
        <taxon>Agaricomycotina</taxon>
        <taxon>Agaricomycetes</taxon>
        <taxon>Agaricomycetidae</taxon>
        <taxon>Agaricales</taxon>
        <taxon>Marasmiineae</taxon>
        <taxon>Omphalotaceae</taxon>
        <taxon>Lentinula</taxon>
    </lineage>
</organism>
<protein>
    <submittedName>
        <fullName evidence="1">Uncharacterized protein</fullName>
    </submittedName>
</protein>
<name>A0ACC1TNG0_9AGAR</name>